<organism evidence="1 2">
    <name type="scientific">Polycladomyces zharkentensis</name>
    <dbReference type="NCBI Taxonomy" id="2807616"/>
    <lineage>
        <taxon>Bacteria</taxon>
        <taxon>Bacillati</taxon>
        <taxon>Bacillota</taxon>
        <taxon>Bacilli</taxon>
        <taxon>Bacillales</taxon>
        <taxon>Thermoactinomycetaceae</taxon>
        <taxon>Polycladomyces</taxon>
    </lineage>
</organism>
<proteinExistence type="predicted"/>
<accession>A0ABS2WJY9</accession>
<reference evidence="1" key="1">
    <citation type="journal article" date="2024" name="Int. J. Syst. Evol. Microbiol.">
        <title>Polycladomyces zharkentensis sp. nov., a novel thermophilic cellulose- and starch-degrading member of the Bacillota from a geothermal aquifer in Kazakhstan.</title>
        <authorList>
            <person name="Mashzhan A."/>
            <person name="Kistaubayeva A."/>
            <person name="Javier-Lopez R."/>
            <person name="Bissenova U."/>
            <person name="Bissenbay A."/>
            <person name="Birkeland N.K."/>
        </authorList>
    </citation>
    <scope>NUCLEOTIDE SEQUENCE</scope>
    <source>
        <strain evidence="1">ZKZ2T</strain>
    </source>
</reference>
<dbReference type="Proteomes" id="UP001177120">
    <property type="component" value="Unassembled WGS sequence"/>
</dbReference>
<name>A0ABS2WJY9_9BACL</name>
<sequence>MAKEEKAPKKTKATAQVKSEAEAALNENELDYPAYGYGAEGFYETPGYWDDPYPATSEYFSTGDGYYPYDYGTYDYGTATVPGDANADVSIFPFFRPFPFFGFPFFRPFPFFGFPFFRPFPFW</sequence>
<dbReference type="EMBL" id="JAFHAP010000008">
    <property type="protein sequence ID" value="MBN2909615.1"/>
    <property type="molecule type" value="Genomic_DNA"/>
</dbReference>
<protein>
    <submittedName>
        <fullName evidence="1">Uncharacterized protein</fullName>
    </submittedName>
</protein>
<gene>
    <name evidence="1" type="ORF">JQC72_08755</name>
</gene>
<dbReference type="RefSeq" id="WP_205494823.1">
    <property type="nucleotide sequence ID" value="NZ_JAFHAP010000008.1"/>
</dbReference>
<evidence type="ECO:0000313" key="2">
    <source>
        <dbReference type="Proteomes" id="UP001177120"/>
    </source>
</evidence>
<comment type="caution">
    <text evidence="1">The sequence shown here is derived from an EMBL/GenBank/DDBJ whole genome shotgun (WGS) entry which is preliminary data.</text>
</comment>
<evidence type="ECO:0000313" key="1">
    <source>
        <dbReference type="EMBL" id="MBN2909615.1"/>
    </source>
</evidence>
<keyword evidence="2" id="KW-1185">Reference proteome</keyword>